<protein>
    <submittedName>
        <fullName evidence="1">Uncharacterized protein</fullName>
    </submittedName>
</protein>
<name>A0A9P6XQ42_9FUNG</name>
<gene>
    <name evidence="1" type="ORF">G6F50_017385</name>
</gene>
<keyword evidence="2" id="KW-1185">Reference proteome</keyword>
<accession>A0A9P6XQ42</accession>
<reference evidence="1 2" key="1">
    <citation type="journal article" date="2020" name="Microb. Genom.">
        <title>Genetic diversity of clinical and environmental Mucorales isolates obtained from an investigation of mucormycosis cases among solid organ transplant recipients.</title>
        <authorList>
            <person name="Nguyen M.H."/>
            <person name="Kaul D."/>
            <person name="Muto C."/>
            <person name="Cheng S.J."/>
            <person name="Richter R.A."/>
            <person name="Bruno V.M."/>
            <person name="Liu G."/>
            <person name="Beyhan S."/>
            <person name="Sundermann A.J."/>
            <person name="Mounaud S."/>
            <person name="Pasculle A.W."/>
            <person name="Nierman W.C."/>
            <person name="Driscoll E."/>
            <person name="Cumbie R."/>
            <person name="Clancy C.J."/>
            <person name="Dupont C.L."/>
        </authorList>
    </citation>
    <scope>NUCLEOTIDE SEQUENCE [LARGE SCALE GENOMIC DNA]</scope>
    <source>
        <strain evidence="1 2">GL24</strain>
    </source>
</reference>
<proteinExistence type="predicted"/>
<comment type="caution">
    <text evidence="1">The sequence shown here is derived from an EMBL/GenBank/DDBJ whole genome shotgun (WGS) entry which is preliminary data.</text>
</comment>
<dbReference type="AlphaFoldDB" id="A0A9P6XQ42"/>
<dbReference type="EMBL" id="JAANIU010012685">
    <property type="protein sequence ID" value="KAG1530335.1"/>
    <property type="molecule type" value="Genomic_DNA"/>
</dbReference>
<evidence type="ECO:0000313" key="2">
    <source>
        <dbReference type="Proteomes" id="UP000740926"/>
    </source>
</evidence>
<sequence>MEKWPAACSAACNTSACSLRRCWTRAVARATTCRCCANAIRTPATPGWTTVTRCWNGPGSAMRPRAWVPGSASWPAAAPLPPPSSMQTWRIRASPPNRWNWCGPTWPCIGTVPRTPYWPNCAES</sequence>
<evidence type="ECO:0000313" key="1">
    <source>
        <dbReference type="EMBL" id="KAG1530335.1"/>
    </source>
</evidence>
<organism evidence="1 2">
    <name type="scientific">Rhizopus delemar</name>
    <dbReference type="NCBI Taxonomy" id="936053"/>
    <lineage>
        <taxon>Eukaryota</taxon>
        <taxon>Fungi</taxon>
        <taxon>Fungi incertae sedis</taxon>
        <taxon>Mucoromycota</taxon>
        <taxon>Mucoromycotina</taxon>
        <taxon>Mucoromycetes</taxon>
        <taxon>Mucorales</taxon>
        <taxon>Mucorineae</taxon>
        <taxon>Rhizopodaceae</taxon>
        <taxon>Rhizopus</taxon>
    </lineage>
</organism>
<dbReference type="Proteomes" id="UP000740926">
    <property type="component" value="Unassembled WGS sequence"/>
</dbReference>